<name>A0A8K0WV57_9HYPO</name>
<organism evidence="6 7">
    <name type="scientific">Stachybotrys elegans</name>
    <dbReference type="NCBI Taxonomy" id="80388"/>
    <lineage>
        <taxon>Eukaryota</taxon>
        <taxon>Fungi</taxon>
        <taxon>Dikarya</taxon>
        <taxon>Ascomycota</taxon>
        <taxon>Pezizomycotina</taxon>
        <taxon>Sordariomycetes</taxon>
        <taxon>Hypocreomycetidae</taxon>
        <taxon>Hypocreales</taxon>
        <taxon>Stachybotryaceae</taxon>
        <taxon>Stachybotrys</taxon>
    </lineage>
</organism>
<proteinExistence type="predicted"/>
<dbReference type="Gene3D" id="6.10.140.2220">
    <property type="match status" value="1"/>
</dbReference>
<feature type="domain" description="MYND-type" evidence="5">
    <location>
        <begin position="5"/>
        <end position="45"/>
    </location>
</feature>
<dbReference type="GO" id="GO:0008270">
    <property type="term" value="F:zinc ion binding"/>
    <property type="evidence" value="ECO:0007669"/>
    <property type="project" value="UniProtKB-KW"/>
</dbReference>
<evidence type="ECO:0000313" key="7">
    <source>
        <dbReference type="Proteomes" id="UP000813444"/>
    </source>
</evidence>
<dbReference type="EMBL" id="JAGPNK010000004">
    <property type="protein sequence ID" value="KAH7323255.1"/>
    <property type="molecule type" value="Genomic_DNA"/>
</dbReference>
<keyword evidence="2 4" id="KW-0863">Zinc-finger</keyword>
<gene>
    <name evidence="6" type="ORF">B0I35DRAFT_450352</name>
</gene>
<evidence type="ECO:0000256" key="4">
    <source>
        <dbReference type="PROSITE-ProRule" id="PRU00134"/>
    </source>
</evidence>
<dbReference type="InterPro" id="IPR002893">
    <property type="entry name" value="Znf_MYND"/>
</dbReference>
<dbReference type="PANTHER" id="PTHR10237">
    <property type="entry name" value="DEFORMED EPIDERMAL AUTOREGULATORY FACTOR 1 HOMOLOG SUPPRESSIN"/>
    <property type="match status" value="1"/>
</dbReference>
<dbReference type="Pfam" id="PF01753">
    <property type="entry name" value="zf-MYND"/>
    <property type="match status" value="1"/>
</dbReference>
<keyword evidence="3" id="KW-0862">Zinc</keyword>
<dbReference type="OrthoDB" id="432970at2759"/>
<keyword evidence="1" id="KW-0479">Metal-binding</keyword>
<reference evidence="6" key="1">
    <citation type="journal article" date="2021" name="Nat. Commun.">
        <title>Genetic determinants of endophytism in the Arabidopsis root mycobiome.</title>
        <authorList>
            <person name="Mesny F."/>
            <person name="Miyauchi S."/>
            <person name="Thiergart T."/>
            <person name="Pickel B."/>
            <person name="Atanasova L."/>
            <person name="Karlsson M."/>
            <person name="Huettel B."/>
            <person name="Barry K.W."/>
            <person name="Haridas S."/>
            <person name="Chen C."/>
            <person name="Bauer D."/>
            <person name="Andreopoulos W."/>
            <person name="Pangilinan J."/>
            <person name="LaButti K."/>
            <person name="Riley R."/>
            <person name="Lipzen A."/>
            <person name="Clum A."/>
            <person name="Drula E."/>
            <person name="Henrissat B."/>
            <person name="Kohler A."/>
            <person name="Grigoriev I.V."/>
            <person name="Martin F.M."/>
            <person name="Hacquard S."/>
        </authorList>
    </citation>
    <scope>NUCLEOTIDE SEQUENCE</scope>
    <source>
        <strain evidence="6">MPI-CAGE-CH-0235</strain>
    </source>
</reference>
<comment type="caution">
    <text evidence="6">The sequence shown here is derived from an EMBL/GenBank/DDBJ whole genome shotgun (WGS) entry which is preliminary data.</text>
</comment>
<protein>
    <recommendedName>
        <fullName evidence="5">MYND-type domain-containing protein</fullName>
    </recommendedName>
</protein>
<dbReference type="SUPFAM" id="SSF144232">
    <property type="entry name" value="HIT/MYND zinc finger-like"/>
    <property type="match status" value="1"/>
</dbReference>
<keyword evidence="7" id="KW-1185">Reference proteome</keyword>
<evidence type="ECO:0000313" key="6">
    <source>
        <dbReference type="EMBL" id="KAH7323255.1"/>
    </source>
</evidence>
<evidence type="ECO:0000259" key="5">
    <source>
        <dbReference type="PROSITE" id="PS50865"/>
    </source>
</evidence>
<dbReference type="Proteomes" id="UP000813444">
    <property type="component" value="Unassembled WGS sequence"/>
</dbReference>
<dbReference type="AlphaFoldDB" id="A0A8K0WV57"/>
<accession>A0A8K0WV57</accession>
<dbReference type="PROSITE" id="PS01360">
    <property type="entry name" value="ZF_MYND_1"/>
    <property type="match status" value="1"/>
</dbReference>
<dbReference type="PROSITE" id="PS50865">
    <property type="entry name" value="ZF_MYND_2"/>
    <property type="match status" value="1"/>
</dbReference>
<evidence type="ECO:0000256" key="2">
    <source>
        <dbReference type="ARBA" id="ARBA00022771"/>
    </source>
</evidence>
<dbReference type="InterPro" id="IPR024119">
    <property type="entry name" value="TF_DEAF-1"/>
</dbReference>
<evidence type="ECO:0000256" key="3">
    <source>
        <dbReference type="ARBA" id="ARBA00022833"/>
    </source>
</evidence>
<evidence type="ECO:0000256" key="1">
    <source>
        <dbReference type="ARBA" id="ARBA00022723"/>
    </source>
</evidence>
<dbReference type="PANTHER" id="PTHR10237:SF14">
    <property type="entry name" value="MYND-TYPE DOMAIN-CONTAINING PROTEIN"/>
    <property type="match status" value="1"/>
</dbReference>
<dbReference type="GO" id="GO:0000981">
    <property type="term" value="F:DNA-binding transcription factor activity, RNA polymerase II-specific"/>
    <property type="evidence" value="ECO:0007669"/>
    <property type="project" value="TreeGrafter"/>
</dbReference>
<sequence>MSSVCTTCKKPEGDVSLKRCAKCHTTPYCSRECQKADWKQHRRTCGQGISKPFTRLGNDTWLHDRPEPDVYQLLIDSYRMRAEDEYNFEGDVDLDRVSAFEEFLDGAESRRGLLPPWWAPDKREACMRLATAPSGWSQLRCTVEKSDIIDKYGDSQFPMQLRLLAEKITNKSVGPGSGAAMLAMMAGVEAGNGMQTFSINDILRGGR</sequence>
<dbReference type="GO" id="GO:0005634">
    <property type="term" value="C:nucleus"/>
    <property type="evidence" value="ECO:0007669"/>
    <property type="project" value="TreeGrafter"/>
</dbReference>